<evidence type="ECO:0000256" key="6">
    <source>
        <dbReference type="ARBA" id="ARBA00022840"/>
    </source>
</evidence>
<dbReference type="Proteomes" id="UP000641514">
    <property type="component" value="Unassembled WGS sequence"/>
</dbReference>
<dbReference type="GO" id="GO:0016301">
    <property type="term" value="F:kinase activity"/>
    <property type="evidence" value="ECO:0007669"/>
    <property type="project" value="UniProtKB-KW"/>
</dbReference>
<dbReference type="RefSeq" id="WP_188671452.1">
    <property type="nucleotide sequence ID" value="NZ_BMJH01000001.1"/>
</dbReference>
<evidence type="ECO:0000313" key="11">
    <source>
        <dbReference type="Proteomes" id="UP000641514"/>
    </source>
</evidence>
<sequence>MTTSRSFHFLVNPRSGGGAAVKAVSPVVNRLRKAGAAVTVTYSTGKQRCRDMIPESVGRGETIVAVGGDGMVGSLAGVTARAGGVLGIVPTGRGNDFARQLGLPKDPDAVADTLLNGAQQRVDLIDVTGPDSQTHTVVGSVYAGVDSYASTIVDTAHWLPRKLQYPYAALKALAEFEPTTYKVTVDGEKFLFKGCTVVIANSGYYGSGMHIAPDADPCDGKLDVVMVAAASRLKLIRELPKLYQGKHTGVSGVEIARGVEVTVAIKGGRVVDAYGDGDPLASLPVAARVKPGALTVLVPR</sequence>
<keyword evidence="4" id="KW-0547">Nucleotide-binding</keyword>
<dbReference type="EMBL" id="BMJH01000001">
    <property type="protein sequence ID" value="GGC60718.1"/>
    <property type="molecule type" value="Genomic_DNA"/>
</dbReference>
<keyword evidence="7" id="KW-0594">Phospholipid biosynthesis</keyword>
<dbReference type="PANTHER" id="PTHR12358:SF106">
    <property type="entry name" value="LIPID KINASE YEGS"/>
    <property type="match status" value="1"/>
</dbReference>
<dbReference type="InterPro" id="IPR016064">
    <property type="entry name" value="NAD/diacylglycerol_kinase_sf"/>
</dbReference>
<evidence type="ECO:0000256" key="4">
    <source>
        <dbReference type="ARBA" id="ARBA00022741"/>
    </source>
</evidence>
<reference evidence="10" key="1">
    <citation type="journal article" date="2014" name="Int. J. Syst. Evol. Microbiol.">
        <title>Complete genome sequence of Corynebacterium casei LMG S-19264T (=DSM 44701T), isolated from a smear-ripened cheese.</title>
        <authorList>
            <consortium name="US DOE Joint Genome Institute (JGI-PGF)"/>
            <person name="Walter F."/>
            <person name="Albersmeier A."/>
            <person name="Kalinowski J."/>
            <person name="Ruckert C."/>
        </authorList>
    </citation>
    <scope>NUCLEOTIDE SEQUENCE</scope>
    <source>
        <strain evidence="10">CGMCC 1.15478</strain>
    </source>
</reference>
<dbReference type="Gene3D" id="2.60.200.40">
    <property type="match status" value="1"/>
</dbReference>
<evidence type="ECO:0000256" key="8">
    <source>
        <dbReference type="ARBA" id="ARBA00023264"/>
    </source>
</evidence>
<dbReference type="GO" id="GO:0005886">
    <property type="term" value="C:plasma membrane"/>
    <property type="evidence" value="ECO:0007669"/>
    <property type="project" value="TreeGrafter"/>
</dbReference>
<dbReference type="SUPFAM" id="SSF111331">
    <property type="entry name" value="NAD kinase/diacylglycerol kinase-like"/>
    <property type="match status" value="1"/>
</dbReference>
<dbReference type="SMART" id="SM00046">
    <property type="entry name" value="DAGKc"/>
    <property type="match status" value="1"/>
</dbReference>
<dbReference type="InterPro" id="IPR001206">
    <property type="entry name" value="Diacylglycerol_kinase_cat_dom"/>
</dbReference>
<name>A0A916U4U1_9ACTN</name>
<feature type="domain" description="DAGKc" evidence="9">
    <location>
        <begin position="2"/>
        <end position="131"/>
    </location>
</feature>
<reference evidence="10" key="2">
    <citation type="submission" date="2020-09" db="EMBL/GenBank/DDBJ databases">
        <authorList>
            <person name="Sun Q."/>
            <person name="Zhou Y."/>
        </authorList>
    </citation>
    <scope>NUCLEOTIDE SEQUENCE</scope>
    <source>
        <strain evidence="10">CGMCC 1.15478</strain>
    </source>
</reference>
<comment type="similarity">
    <text evidence="2">Belongs to the diacylglycerol/lipid kinase family.</text>
</comment>
<evidence type="ECO:0000259" key="9">
    <source>
        <dbReference type="PROSITE" id="PS50146"/>
    </source>
</evidence>
<organism evidence="10 11">
    <name type="scientific">Hoyosella rhizosphaerae</name>
    <dbReference type="NCBI Taxonomy" id="1755582"/>
    <lineage>
        <taxon>Bacteria</taxon>
        <taxon>Bacillati</taxon>
        <taxon>Actinomycetota</taxon>
        <taxon>Actinomycetes</taxon>
        <taxon>Mycobacteriales</taxon>
        <taxon>Hoyosellaceae</taxon>
        <taxon>Hoyosella</taxon>
    </lineage>
</organism>
<dbReference type="GO" id="GO:0005524">
    <property type="term" value="F:ATP binding"/>
    <property type="evidence" value="ECO:0007669"/>
    <property type="project" value="UniProtKB-KW"/>
</dbReference>
<keyword evidence="11" id="KW-1185">Reference proteome</keyword>
<evidence type="ECO:0000256" key="1">
    <source>
        <dbReference type="ARBA" id="ARBA00001946"/>
    </source>
</evidence>
<dbReference type="Gene3D" id="3.40.50.10330">
    <property type="entry name" value="Probable inorganic polyphosphate/atp-NAD kinase, domain 1"/>
    <property type="match status" value="1"/>
</dbReference>
<accession>A0A916U4U1</accession>
<dbReference type="GO" id="GO:0008654">
    <property type="term" value="P:phospholipid biosynthetic process"/>
    <property type="evidence" value="ECO:0007669"/>
    <property type="project" value="UniProtKB-KW"/>
</dbReference>
<keyword evidence="5" id="KW-0418">Kinase</keyword>
<dbReference type="Pfam" id="PF00781">
    <property type="entry name" value="DAGK_cat"/>
    <property type="match status" value="1"/>
</dbReference>
<gene>
    <name evidence="10" type="ORF">GCM10011410_11490</name>
</gene>
<evidence type="ECO:0000256" key="3">
    <source>
        <dbReference type="ARBA" id="ARBA00022679"/>
    </source>
</evidence>
<keyword evidence="8" id="KW-1208">Phospholipid metabolism</keyword>
<keyword evidence="3" id="KW-0808">Transferase</keyword>
<evidence type="ECO:0000256" key="7">
    <source>
        <dbReference type="ARBA" id="ARBA00023209"/>
    </source>
</evidence>
<keyword evidence="7" id="KW-0444">Lipid biosynthesis</keyword>
<keyword evidence="7" id="KW-0443">Lipid metabolism</keyword>
<evidence type="ECO:0000256" key="2">
    <source>
        <dbReference type="ARBA" id="ARBA00005983"/>
    </source>
</evidence>
<comment type="cofactor">
    <cofactor evidence="1">
        <name>Mg(2+)</name>
        <dbReference type="ChEBI" id="CHEBI:18420"/>
    </cofactor>
</comment>
<dbReference type="InterPro" id="IPR045540">
    <property type="entry name" value="YegS/DAGK_C"/>
</dbReference>
<protein>
    <recommendedName>
        <fullName evidence="9">DAGKc domain-containing protein</fullName>
    </recommendedName>
</protein>
<dbReference type="PANTHER" id="PTHR12358">
    <property type="entry name" value="SPHINGOSINE KINASE"/>
    <property type="match status" value="1"/>
</dbReference>
<dbReference type="PROSITE" id="PS50146">
    <property type="entry name" value="DAGK"/>
    <property type="match status" value="1"/>
</dbReference>
<dbReference type="Pfam" id="PF19279">
    <property type="entry name" value="YegS_C"/>
    <property type="match status" value="1"/>
</dbReference>
<proteinExistence type="inferred from homology"/>
<comment type="caution">
    <text evidence="10">The sequence shown here is derived from an EMBL/GenBank/DDBJ whole genome shotgun (WGS) entry which is preliminary data.</text>
</comment>
<dbReference type="AlphaFoldDB" id="A0A916U4U1"/>
<keyword evidence="6" id="KW-0067">ATP-binding</keyword>
<dbReference type="InterPro" id="IPR017438">
    <property type="entry name" value="ATP-NAD_kinase_N"/>
</dbReference>
<dbReference type="InterPro" id="IPR050187">
    <property type="entry name" value="Lipid_Phosphate_FormReg"/>
</dbReference>
<evidence type="ECO:0000313" key="10">
    <source>
        <dbReference type="EMBL" id="GGC60718.1"/>
    </source>
</evidence>
<evidence type="ECO:0000256" key="5">
    <source>
        <dbReference type="ARBA" id="ARBA00022777"/>
    </source>
</evidence>